<comment type="caution">
    <text evidence="2">The sequence shown here is derived from an EMBL/GenBank/DDBJ whole genome shotgun (WGS) entry which is preliminary data.</text>
</comment>
<evidence type="ECO:0000313" key="3">
    <source>
        <dbReference type="Proteomes" id="UP001221757"/>
    </source>
</evidence>
<proteinExistence type="predicted"/>
<evidence type="ECO:0000313" key="2">
    <source>
        <dbReference type="EMBL" id="KAJ7707388.1"/>
    </source>
</evidence>
<sequence>MSIKPLSPGDARAKNSPNSALESSKTEMKGAGVATRGKSGAAGALVAHKSRKDLLANSDTPWATYTAEDAYRHLYAKGFILEEKVSAGMYMAQLAMVLYRIAAATTSVMSADACRAVGVVLEQRKVNGLIDHLADKVAGLRRATEEATARGPIDLDNGERMRTAAQVLTRTVEEQCGELETRTERLGESINELTGQVYGAKGDSMGALEEMTSATRSYAAVAAPPAAHAAAIAKAAARKHQILLENAPGMTGGFAELTEKLIVEKANMALQLMASAVEDIVPTAARFLGAVIQRSSAVLLHLDSAASAEWVRANKAAFLASFGGTTAFKDRFLNVLAQYVPLSFDPSQDGALHVLESDNNLPCGELGKTRWIKAPTQRRPGQKVGHLIIGFRCSRVFGPVVSSLVII</sequence>
<protein>
    <submittedName>
        <fullName evidence="2">Uncharacterized protein</fullName>
    </submittedName>
</protein>
<dbReference type="AlphaFoldDB" id="A0AAD7M9Y0"/>
<accession>A0AAD7M9Y0</accession>
<gene>
    <name evidence="2" type="ORF">B0H17DRAFT_1191894</name>
</gene>
<keyword evidence="3" id="KW-1185">Reference proteome</keyword>
<dbReference type="EMBL" id="JARKIE010000005">
    <property type="protein sequence ID" value="KAJ7707388.1"/>
    <property type="molecule type" value="Genomic_DNA"/>
</dbReference>
<evidence type="ECO:0000256" key="1">
    <source>
        <dbReference type="SAM" id="MobiDB-lite"/>
    </source>
</evidence>
<feature type="region of interest" description="Disordered" evidence="1">
    <location>
        <begin position="1"/>
        <end position="33"/>
    </location>
</feature>
<organism evidence="2 3">
    <name type="scientific">Mycena rosella</name>
    <name type="common">Pink bonnet</name>
    <name type="synonym">Agaricus rosellus</name>
    <dbReference type="NCBI Taxonomy" id="1033263"/>
    <lineage>
        <taxon>Eukaryota</taxon>
        <taxon>Fungi</taxon>
        <taxon>Dikarya</taxon>
        <taxon>Basidiomycota</taxon>
        <taxon>Agaricomycotina</taxon>
        <taxon>Agaricomycetes</taxon>
        <taxon>Agaricomycetidae</taxon>
        <taxon>Agaricales</taxon>
        <taxon>Marasmiineae</taxon>
        <taxon>Mycenaceae</taxon>
        <taxon>Mycena</taxon>
    </lineage>
</organism>
<dbReference type="Proteomes" id="UP001221757">
    <property type="component" value="Unassembled WGS sequence"/>
</dbReference>
<reference evidence="2" key="1">
    <citation type="submission" date="2023-03" db="EMBL/GenBank/DDBJ databases">
        <title>Massive genome expansion in bonnet fungi (Mycena s.s.) driven by repeated elements and novel gene families across ecological guilds.</title>
        <authorList>
            <consortium name="Lawrence Berkeley National Laboratory"/>
            <person name="Harder C.B."/>
            <person name="Miyauchi S."/>
            <person name="Viragh M."/>
            <person name="Kuo A."/>
            <person name="Thoen E."/>
            <person name="Andreopoulos B."/>
            <person name="Lu D."/>
            <person name="Skrede I."/>
            <person name="Drula E."/>
            <person name="Henrissat B."/>
            <person name="Morin E."/>
            <person name="Kohler A."/>
            <person name="Barry K."/>
            <person name="LaButti K."/>
            <person name="Morin E."/>
            <person name="Salamov A."/>
            <person name="Lipzen A."/>
            <person name="Mereny Z."/>
            <person name="Hegedus B."/>
            <person name="Baldrian P."/>
            <person name="Stursova M."/>
            <person name="Weitz H."/>
            <person name="Taylor A."/>
            <person name="Grigoriev I.V."/>
            <person name="Nagy L.G."/>
            <person name="Martin F."/>
            <person name="Kauserud H."/>
        </authorList>
    </citation>
    <scope>NUCLEOTIDE SEQUENCE</scope>
    <source>
        <strain evidence="2">CBHHK067</strain>
    </source>
</reference>
<name>A0AAD7M9Y0_MYCRO</name>